<sequence length="139" mass="14890">MVTQWPVVVMPDPTQLLIDLLSAHPQLPARLSGKVSSELPPDFPEGLPRLQVRAVPGAGARPVKIRVGQTAFDLNSYAVTVDEAEHNGRIVAAIVQSLVGKSTANGGIVDVEVTEPFPIPDVTTAERWVIPAIIAYRPI</sequence>
<dbReference type="AlphaFoldDB" id="A0A0N9HXN4"/>
<name>A0A0N9HXN4_9PSEU</name>
<proteinExistence type="predicted"/>
<dbReference type="KEGG" id="kphy:AOZ06_07815"/>
<evidence type="ECO:0000313" key="2">
    <source>
        <dbReference type="Proteomes" id="UP000063699"/>
    </source>
</evidence>
<gene>
    <name evidence="1" type="ORF">AOZ06_07815</name>
</gene>
<keyword evidence="2" id="KW-1185">Reference proteome</keyword>
<evidence type="ECO:0000313" key="1">
    <source>
        <dbReference type="EMBL" id="ALG06850.1"/>
    </source>
</evidence>
<dbReference type="STRING" id="860235.AOZ06_07815"/>
<reference evidence="1 2" key="1">
    <citation type="submission" date="2015-07" db="EMBL/GenBank/DDBJ databases">
        <title>Genome sequencing of Kibdelosporangium phytohabitans.</title>
        <authorList>
            <person name="Qin S."/>
            <person name="Xing K."/>
        </authorList>
    </citation>
    <scope>NUCLEOTIDE SEQUENCE [LARGE SCALE GENOMIC DNA]</scope>
    <source>
        <strain evidence="1 2">KLBMP1111</strain>
    </source>
</reference>
<dbReference type="Proteomes" id="UP000063699">
    <property type="component" value="Chromosome"/>
</dbReference>
<dbReference type="EMBL" id="CP012752">
    <property type="protein sequence ID" value="ALG06850.1"/>
    <property type="molecule type" value="Genomic_DNA"/>
</dbReference>
<accession>A0A0N9HXN4</accession>
<organism evidence="1 2">
    <name type="scientific">Kibdelosporangium phytohabitans</name>
    <dbReference type="NCBI Taxonomy" id="860235"/>
    <lineage>
        <taxon>Bacteria</taxon>
        <taxon>Bacillati</taxon>
        <taxon>Actinomycetota</taxon>
        <taxon>Actinomycetes</taxon>
        <taxon>Pseudonocardiales</taxon>
        <taxon>Pseudonocardiaceae</taxon>
        <taxon>Kibdelosporangium</taxon>
    </lineage>
</organism>
<protein>
    <submittedName>
        <fullName evidence="1">Uncharacterized protein</fullName>
    </submittedName>
</protein>